<accession>C6A2S4</accession>
<organism evidence="2 3">
    <name type="scientific">Thermococcus sibiricus (strain DSM 12597 / MM 739)</name>
    <dbReference type="NCBI Taxonomy" id="604354"/>
    <lineage>
        <taxon>Archaea</taxon>
        <taxon>Methanobacteriati</taxon>
        <taxon>Methanobacteriota</taxon>
        <taxon>Thermococci</taxon>
        <taxon>Thermococcales</taxon>
        <taxon>Thermococcaceae</taxon>
        <taxon>Thermococcus</taxon>
    </lineage>
</organism>
<dbReference type="STRING" id="604354.TSIB_0858"/>
<keyword evidence="3" id="KW-1185">Reference proteome</keyword>
<dbReference type="AlphaFoldDB" id="C6A2S4"/>
<gene>
    <name evidence="2" type="ordered locus">TSIB_0858</name>
</gene>
<dbReference type="HOGENOM" id="CLU_1032976_0_0_2"/>
<dbReference type="Proteomes" id="UP000009079">
    <property type="component" value="Chromosome"/>
</dbReference>
<dbReference type="EMBL" id="CP001463">
    <property type="protein sequence ID" value="ACS89919.1"/>
    <property type="molecule type" value="Genomic_DNA"/>
</dbReference>
<sequence length="272" mass="31205">MIMRLEVLSKEDMISLSKELSKEGVMNKTQEKLSWELNHFMVIRGKFGELIKRSKGITPVIDDTLDEIQVAFNVLMSNWKVEEEREFEDLFDEVDIAKVTLIAALIEGGYVAGEEKLKLLAKPRLEELEIELKFNIDDLENVLEEVEGKLDATLTTELSFVRKYFVEILEIEEELIKKALEIAEEYVTGESLIEAMFVGIGKAVLAQMILSLAEEKTTKIDLIEALLEHEPISIEGKREKISIYFDEGALEDFLKELQKMGYIKVKGNRIWV</sequence>
<feature type="coiled-coil region" evidence="1">
    <location>
        <begin position="125"/>
        <end position="156"/>
    </location>
</feature>
<proteinExistence type="predicted"/>
<keyword evidence="1" id="KW-0175">Coiled coil</keyword>
<protein>
    <submittedName>
        <fullName evidence="2">Uncharacterized protein</fullName>
    </submittedName>
</protein>
<evidence type="ECO:0000313" key="3">
    <source>
        <dbReference type="Proteomes" id="UP000009079"/>
    </source>
</evidence>
<name>C6A2S4_THESM</name>
<evidence type="ECO:0000313" key="2">
    <source>
        <dbReference type="EMBL" id="ACS89919.1"/>
    </source>
</evidence>
<reference evidence="2 3" key="1">
    <citation type="journal article" date="2009" name="Appl. Environ. Microbiol.">
        <title>Metabolic versatility and indigenous origin of the archaeon Thermococcus sibiricus, isolated from a siberian oil reservoir, as revealed by genome analysis.</title>
        <authorList>
            <person name="Mardanov A.V."/>
            <person name="Ravin N.V."/>
            <person name="Svetlitchnyi V.A."/>
            <person name="Beletsky A.V."/>
            <person name="Miroshnichenko M.L."/>
            <person name="Bonch-Osmolovskaya E.A."/>
            <person name="Skryabin K.G."/>
        </authorList>
    </citation>
    <scope>NUCLEOTIDE SEQUENCE [LARGE SCALE GENOMIC DNA]</scope>
    <source>
        <strain evidence="3">DSM 12597 / MM 739</strain>
    </source>
</reference>
<evidence type="ECO:0000256" key="1">
    <source>
        <dbReference type="SAM" id="Coils"/>
    </source>
</evidence>
<dbReference type="KEGG" id="tsi:TSIB_0858"/>
<dbReference type="eggNOG" id="arCOG05734">
    <property type="taxonomic scope" value="Archaea"/>
</dbReference>